<organism evidence="2">
    <name type="scientific">Spirodela intermedia</name>
    <name type="common">Intermediate duckweed</name>
    <dbReference type="NCBI Taxonomy" id="51605"/>
    <lineage>
        <taxon>Eukaryota</taxon>
        <taxon>Viridiplantae</taxon>
        <taxon>Streptophyta</taxon>
        <taxon>Embryophyta</taxon>
        <taxon>Tracheophyta</taxon>
        <taxon>Spermatophyta</taxon>
        <taxon>Magnoliopsida</taxon>
        <taxon>Liliopsida</taxon>
        <taxon>Araceae</taxon>
        <taxon>Lemnoideae</taxon>
        <taxon>Spirodela</taxon>
    </lineage>
</organism>
<keyword evidence="3" id="KW-1185">Reference proteome</keyword>
<feature type="compositionally biased region" description="Low complexity" evidence="1">
    <location>
        <begin position="1"/>
        <end position="15"/>
    </location>
</feature>
<evidence type="ECO:0000313" key="3">
    <source>
        <dbReference type="Proteomes" id="UP001189122"/>
    </source>
</evidence>
<gene>
    <name evidence="2" type="ORF">SI7747_08010315</name>
</gene>
<evidence type="ECO:0000256" key="1">
    <source>
        <dbReference type="SAM" id="MobiDB-lite"/>
    </source>
</evidence>
<accession>A0A7I8J119</accession>
<dbReference type="AlphaFoldDB" id="A0A7I8J119"/>
<dbReference type="Proteomes" id="UP001189122">
    <property type="component" value="Unassembled WGS sequence"/>
</dbReference>
<feature type="compositionally biased region" description="Acidic residues" evidence="1">
    <location>
        <begin position="61"/>
        <end position="73"/>
    </location>
</feature>
<proteinExistence type="predicted"/>
<reference evidence="2 3" key="1">
    <citation type="submission" date="2019-12" db="EMBL/GenBank/DDBJ databases">
        <authorList>
            <person name="Scholz U."/>
            <person name="Mascher M."/>
            <person name="Fiebig A."/>
        </authorList>
    </citation>
    <scope>NUCLEOTIDE SEQUENCE</scope>
</reference>
<name>A0A7I8J119_SPIIN</name>
<sequence>MTSGSISRSLVSSRRMTQTETVILIVPPRKEAAPRRAKRPASSEDHGDEEPGWDGDAVGEQAEEVDGGEEDEQRGDAELVVGVAAEEVADGVVVGVEEQGGQVVVVAGGALEVLEVAGAADGRALLLQPRRARRAPREPRQPYAQNEVTSDIPIVSRILNGAPFLKNHSLSLY</sequence>
<dbReference type="EMBL" id="LR743595">
    <property type="protein sequence ID" value="CAA2624480.1"/>
    <property type="molecule type" value="Genomic_DNA"/>
</dbReference>
<evidence type="ECO:0000313" key="2">
    <source>
        <dbReference type="EMBL" id="CAA2624480.1"/>
    </source>
</evidence>
<feature type="region of interest" description="Disordered" evidence="1">
    <location>
        <begin position="1"/>
        <end position="74"/>
    </location>
</feature>
<dbReference type="EMBL" id="CACRZD030000008">
    <property type="protein sequence ID" value="CAA6663926.1"/>
    <property type="molecule type" value="Genomic_DNA"/>
</dbReference>
<protein>
    <submittedName>
        <fullName evidence="2">Uncharacterized protein</fullName>
    </submittedName>
</protein>